<sequence length="132" mass="14763">MHQADLDPDMLTHFGFMEDWVEAGLLTRHVLDALSAQWAQGGNPKLEHSRWSAFHQYMRGNPTLILAQFDCLWKLGRADADPAMGHAILCELVRRHDCPSVLLERVAVSRHGVLARKSCQVLASRPENLPGG</sequence>
<dbReference type="OrthoDB" id="71578at2"/>
<name>A0A1W1UB44_9DEIO</name>
<reference evidence="1 2" key="1">
    <citation type="submission" date="2017-04" db="EMBL/GenBank/DDBJ databases">
        <authorList>
            <person name="Afonso C.L."/>
            <person name="Miller P.J."/>
            <person name="Scott M.A."/>
            <person name="Spackman E."/>
            <person name="Goraichik I."/>
            <person name="Dimitrov K.M."/>
            <person name="Suarez D.L."/>
            <person name="Swayne D.E."/>
        </authorList>
    </citation>
    <scope>NUCLEOTIDE SEQUENCE [LARGE SCALE GENOMIC DNA]</scope>
    <source>
        <strain evidence="1 2">KR-140</strain>
    </source>
</reference>
<evidence type="ECO:0000313" key="2">
    <source>
        <dbReference type="Proteomes" id="UP000192582"/>
    </source>
</evidence>
<dbReference type="EMBL" id="FWWU01000002">
    <property type="protein sequence ID" value="SMB78260.1"/>
    <property type="molecule type" value="Genomic_DNA"/>
</dbReference>
<dbReference type="RefSeq" id="WP_084045163.1">
    <property type="nucleotide sequence ID" value="NZ_FWWU01000002.1"/>
</dbReference>
<organism evidence="1 2">
    <name type="scientific">Deinococcus hopiensis KR-140</name>
    <dbReference type="NCBI Taxonomy" id="695939"/>
    <lineage>
        <taxon>Bacteria</taxon>
        <taxon>Thermotogati</taxon>
        <taxon>Deinococcota</taxon>
        <taxon>Deinococci</taxon>
        <taxon>Deinococcales</taxon>
        <taxon>Deinococcaceae</taxon>
        <taxon>Deinococcus</taxon>
    </lineage>
</organism>
<dbReference type="Proteomes" id="UP000192582">
    <property type="component" value="Unassembled WGS sequence"/>
</dbReference>
<accession>A0A1W1UB44</accession>
<evidence type="ECO:0000313" key="1">
    <source>
        <dbReference type="EMBL" id="SMB78260.1"/>
    </source>
</evidence>
<proteinExistence type="predicted"/>
<keyword evidence="2" id="KW-1185">Reference proteome</keyword>
<gene>
    <name evidence="1" type="ORF">SAMN00790413_06577</name>
</gene>
<protein>
    <submittedName>
        <fullName evidence="1">Uncharacterized protein</fullName>
    </submittedName>
</protein>
<dbReference type="AlphaFoldDB" id="A0A1W1UB44"/>